<gene>
    <name evidence="7" type="ORF">D3875_08460</name>
</gene>
<evidence type="ECO:0000256" key="4">
    <source>
        <dbReference type="ARBA" id="ARBA00022989"/>
    </source>
</evidence>
<evidence type="ECO:0000256" key="3">
    <source>
        <dbReference type="ARBA" id="ARBA00022692"/>
    </source>
</evidence>
<comment type="subcellular location">
    <subcellularLocation>
        <location evidence="1">Cell membrane</location>
        <topology evidence="1">Multi-pass membrane protein</topology>
    </subcellularLocation>
</comment>
<feature type="transmembrane region" description="Helical" evidence="6">
    <location>
        <begin position="385"/>
        <end position="406"/>
    </location>
</feature>
<comment type="caution">
    <text evidence="7">The sequence shown here is derived from an EMBL/GenBank/DDBJ whole genome shotgun (WGS) entry which is preliminary data.</text>
</comment>
<feature type="transmembrane region" description="Helical" evidence="6">
    <location>
        <begin position="361"/>
        <end position="379"/>
    </location>
</feature>
<dbReference type="PANTHER" id="PTHR30250">
    <property type="entry name" value="PST FAMILY PREDICTED COLANIC ACID TRANSPORTER"/>
    <property type="match status" value="1"/>
</dbReference>
<keyword evidence="8" id="KW-1185">Reference proteome</keyword>
<evidence type="ECO:0000256" key="5">
    <source>
        <dbReference type="ARBA" id="ARBA00023136"/>
    </source>
</evidence>
<dbReference type="EMBL" id="QYUJ01000014">
    <property type="protein sequence ID" value="RJF71601.1"/>
    <property type="molecule type" value="Genomic_DNA"/>
</dbReference>
<name>A0A418V674_9DEIO</name>
<dbReference type="AlphaFoldDB" id="A0A418V674"/>
<organism evidence="7 8">
    <name type="scientific">Deinococcus cavernae</name>
    <dbReference type="NCBI Taxonomy" id="2320857"/>
    <lineage>
        <taxon>Bacteria</taxon>
        <taxon>Thermotogati</taxon>
        <taxon>Deinococcota</taxon>
        <taxon>Deinococci</taxon>
        <taxon>Deinococcales</taxon>
        <taxon>Deinococcaceae</taxon>
        <taxon>Deinococcus</taxon>
    </lineage>
</organism>
<dbReference type="OrthoDB" id="3246647at2"/>
<dbReference type="InterPro" id="IPR050833">
    <property type="entry name" value="Poly_Biosynth_Transport"/>
</dbReference>
<feature type="transmembrane region" description="Helical" evidence="6">
    <location>
        <begin position="174"/>
        <end position="192"/>
    </location>
</feature>
<feature type="transmembrane region" description="Helical" evidence="6">
    <location>
        <begin position="50"/>
        <end position="70"/>
    </location>
</feature>
<dbReference type="GO" id="GO:0005886">
    <property type="term" value="C:plasma membrane"/>
    <property type="evidence" value="ECO:0007669"/>
    <property type="project" value="UniProtKB-SubCell"/>
</dbReference>
<evidence type="ECO:0000313" key="8">
    <source>
        <dbReference type="Proteomes" id="UP000286287"/>
    </source>
</evidence>
<evidence type="ECO:0000313" key="7">
    <source>
        <dbReference type="EMBL" id="RJF71601.1"/>
    </source>
</evidence>
<feature type="transmembrane region" description="Helical" evidence="6">
    <location>
        <begin position="331"/>
        <end position="354"/>
    </location>
</feature>
<keyword evidence="2" id="KW-1003">Cell membrane</keyword>
<keyword evidence="3 6" id="KW-0812">Transmembrane</keyword>
<evidence type="ECO:0000256" key="2">
    <source>
        <dbReference type="ARBA" id="ARBA00022475"/>
    </source>
</evidence>
<feature type="transmembrane region" description="Helical" evidence="6">
    <location>
        <begin position="146"/>
        <end position="168"/>
    </location>
</feature>
<accession>A0A418V674</accession>
<evidence type="ECO:0000256" key="1">
    <source>
        <dbReference type="ARBA" id="ARBA00004651"/>
    </source>
</evidence>
<proteinExistence type="predicted"/>
<keyword evidence="4 6" id="KW-1133">Transmembrane helix</keyword>
<reference evidence="7 8" key="1">
    <citation type="submission" date="2018-09" db="EMBL/GenBank/DDBJ databases">
        <authorList>
            <person name="Zhu H."/>
        </authorList>
    </citation>
    <scope>NUCLEOTIDE SEQUENCE [LARGE SCALE GENOMIC DNA]</scope>
    <source>
        <strain evidence="7 8">K2S05-167</strain>
    </source>
</reference>
<dbReference type="Proteomes" id="UP000286287">
    <property type="component" value="Unassembled WGS sequence"/>
</dbReference>
<protein>
    <submittedName>
        <fullName evidence="7">Lipopolysaccharide biosynthesis protein</fullName>
    </submittedName>
</protein>
<dbReference type="PANTHER" id="PTHR30250:SF11">
    <property type="entry name" value="O-ANTIGEN TRANSPORTER-RELATED"/>
    <property type="match status" value="1"/>
</dbReference>
<keyword evidence="5 6" id="KW-0472">Membrane</keyword>
<feature type="transmembrane region" description="Helical" evidence="6">
    <location>
        <begin position="252"/>
        <end position="274"/>
    </location>
</feature>
<feature type="transmembrane region" description="Helical" evidence="6">
    <location>
        <begin position="20"/>
        <end position="43"/>
    </location>
</feature>
<sequence>MSMPAPTPPTAPAAPGLRAGMLWTVLGQGTFSAAQWLMVILLARSGGAEAVGVYSLGLALTAPLFLLLGLQLRGVQATDAAQQYAFSDYFTLRLPSMLLGLLITAGLAGLYPHASGAIWWLGTAKALEGISDVIYGRMQQRERLDWIAQSTMLRGLLGLALLGGLHLLTRNLTFSAAGVAAAGLTTLVLFDLPRARQVAAGRWWQPPLSGSLLKLALPLGLVLALVSLGTNLPRLFIEHQLGSGSLGVYSALSYVSVAGSVLVVALGTALTTRLSQHYVRAEKAAFLRLSLLLTAGAGGVGAALTLLSGVAGGPMLHLLYGPDYAAYAKPFFWLTLAGSAGFLASCAGFALTAARRFREQLPLFVGVTLILAAACWWFIPRQGLLGAATAGLIGSAAQLLGSWFIVMQALRPLRAPPPLQGEA</sequence>
<feature type="transmembrane region" description="Helical" evidence="6">
    <location>
        <begin position="212"/>
        <end position="232"/>
    </location>
</feature>
<feature type="transmembrane region" description="Helical" evidence="6">
    <location>
        <begin position="90"/>
        <end position="111"/>
    </location>
</feature>
<feature type="transmembrane region" description="Helical" evidence="6">
    <location>
        <begin position="286"/>
        <end position="311"/>
    </location>
</feature>
<evidence type="ECO:0000256" key="6">
    <source>
        <dbReference type="SAM" id="Phobius"/>
    </source>
</evidence>